<dbReference type="AlphaFoldDB" id="A0A2A7NMC6"/>
<keyword evidence="2" id="KW-1185">Reference proteome</keyword>
<dbReference type="InterPro" id="IPR016039">
    <property type="entry name" value="Thiolase-like"/>
</dbReference>
<evidence type="ECO:0000313" key="2">
    <source>
        <dbReference type="Proteomes" id="UP000220340"/>
    </source>
</evidence>
<sequence>MSPDPVYILGAGMHPWGKWGRDFTEYGVVAARAALAEAGLDWRQIQLVAGADTIRNGYPG</sequence>
<reference evidence="1 2" key="1">
    <citation type="submission" date="2017-10" db="EMBL/GenBank/DDBJ databases">
        <title>The new phylogeny of genus Mycobacterium.</title>
        <authorList>
            <person name="Tortoli E."/>
            <person name="Trovato A."/>
            <person name="Cirillo D.M."/>
        </authorList>
    </citation>
    <scope>NUCLEOTIDE SEQUENCE [LARGE SCALE GENOMIC DNA]</scope>
    <source>
        <strain evidence="1 2">IP141170001</strain>
    </source>
</reference>
<dbReference type="Gene3D" id="3.40.47.10">
    <property type="match status" value="1"/>
</dbReference>
<feature type="non-terminal residue" evidence="1">
    <location>
        <position position="60"/>
    </location>
</feature>
<comment type="caution">
    <text evidence="1">The sequence shown here is derived from an EMBL/GenBank/DDBJ whole genome shotgun (WGS) entry which is preliminary data.</text>
</comment>
<protein>
    <submittedName>
        <fullName evidence="1">Lipid-transfer protein</fullName>
    </submittedName>
</protein>
<dbReference type="Proteomes" id="UP000220340">
    <property type="component" value="Unassembled WGS sequence"/>
</dbReference>
<dbReference type="GO" id="GO:0016746">
    <property type="term" value="F:acyltransferase activity"/>
    <property type="evidence" value="ECO:0007669"/>
    <property type="project" value="InterPro"/>
</dbReference>
<gene>
    <name evidence="1" type="ORF">CRI78_28810</name>
</gene>
<dbReference type="SUPFAM" id="SSF53901">
    <property type="entry name" value="Thiolase-like"/>
    <property type="match status" value="1"/>
</dbReference>
<name>A0A2A7NMC6_9MYCO</name>
<evidence type="ECO:0000313" key="1">
    <source>
        <dbReference type="EMBL" id="PEG50590.1"/>
    </source>
</evidence>
<organism evidence="1 2">
    <name type="scientific">Mycolicibacterium diernhoferi</name>
    <dbReference type="NCBI Taxonomy" id="1801"/>
    <lineage>
        <taxon>Bacteria</taxon>
        <taxon>Bacillati</taxon>
        <taxon>Actinomycetota</taxon>
        <taxon>Actinomycetes</taxon>
        <taxon>Mycobacteriales</taxon>
        <taxon>Mycobacteriaceae</taxon>
        <taxon>Mycolicibacterium</taxon>
    </lineage>
</organism>
<dbReference type="EMBL" id="PDCR01000109">
    <property type="protein sequence ID" value="PEG50590.1"/>
    <property type="molecule type" value="Genomic_DNA"/>
</dbReference>
<proteinExistence type="predicted"/>
<accession>A0A2A7NMC6</accession>